<evidence type="ECO:0000256" key="7">
    <source>
        <dbReference type="PROSITE-ProRule" id="PRU00042"/>
    </source>
</evidence>
<evidence type="ECO:0000313" key="10">
    <source>
        <dbReference type="EMBL" id="ODM87051.1"/>
    </source>
</evidence>
<proteinExistence type="predicted"/>
<accession>A0A1D2M2A7</accession>
<dbReference type="STRING" id="48709.A0A1D2M2A7"/>
<comment type="caution">
    <text evidence="10">The sequence shown here is derived from an EMBL/GenBank/DDBJ whole genome shotgun (WGS) entry which is preliminary data.</text>
</comment>
<evidence type="ECO:0000256" key="2">
    <source>
        <dbReference type="ARBA" id="ARBA00022723"/>
    </source>
</evidence>
<dbReference type="OMA" id="RYQCENV"/>
<protein>
    <submittedName>
        <fullName evidence="10">Putative zinc finger protein</fullName>
    </submittedName>
</protein>
<gene>
    <name evidence="10" type="ORF">Ocin01_19631</name>
</gene>
<keyword evidence="6" id="KW-0539">Nucleus</keyword>
<dbReference type="GO" id="GO:0008270">
    <property type="term" value="F:zinc ion binding"/>
    <property type="evidence" value="ECO:0007669"/>
    <property type="project" value="UniProtKB-KW"/>
</dbReference>
<evidence type="ECO:0000256" key="4">
    <source>
        <dbReference type="ARBA" id="ARBA00022771"/>
    </source>
</evidence>
<sequence length="219" mass="25153">MNAAKSHVISVHTRFYKCDLCERRFPYPAGLQKHLESTHKQGSTSYCPTCKKPFVGKKPSSNHLWTHYSEEEKQEALARGEKVPHTIVKRYQCENVRRASHAIGDEKTPAKGSRRSSQEKKICGVCGAAVVSLLAHMKQSHPKEEDFRFSCSVCDKKFAQYTRLKHQKRPFKCPKCPMAFTRAEVLRKHKLYKHEGVKCPPSRPRKKQKVVEVETSDSE</sequence>
<keyword evidence="11" id="KW-1185">Reference proteome</keyword>
<dbReference type="AlphaFoldDB" id="A0A1D2M2A7"/>
<comment type="subcellular location">
    <subcellularLocation>
        <location evidence="1">Nucleus</location>
    </subcellularLocation>
</comment>
<dbReference type="InterPro" id="IPR036236">
    <property type="entry name" value="Znf_C2H2_sf"/>
</dbReference>
<organism evidence="10 11">
    <name type="scientific">Orchesella cincta</name>
    <name type="common">Springtail</name>
    <name type="synonym">Podura cincta</name>
    <dbReference type="NCBI Taxonomy" id="48709"/>
    <lineage>
        <taxon>Eukaryota</taxon>
        <taxon>Metazoa</taxon>
        <taxon>Ecdysozoa</taxon>
        <taxon>Arthropoda</taxon>
        <taxon>Hexapoda</taxon>
        <taxon>Collembola</taxon>
        <taxon>Entomobryomorpha</taxon>
        <taxon>Entomobryoidea</taxon>
        <taxon>Orchesellidae</taxon>
        <taxon>Orchesellinae</taxon>
        <taxon>Orchesella</taxon>
    </lineage>
</organism>
<feature type="region of interest" description="Disordered" evidence="8">
    <location>
        <begin position="196"/>
        <end position="219"/>
    </location>
</feature>
<dbReference type="Proteomes" id="UP000094527">
    <property type="component" value="Unassembled WGS sequence"/>
</dbReference>
<dbReference type="OrthoDB" id="3437960at2759"/>
<keyword evidence="4 7" id="KW-0863">Zinc-finger</keyword>
<dbReference type="InterPro" id="IPR050888">
    <property type="entry name" value="ZnF_C2H2-type_TF"/>
</dbReference>
<keyword evidence="2" id="KW-0479">Metal-binding</keyword>
<evidence type="ECO:0000256" key="1">
    <source>
        <dbReference type="ARBA" id="ARBA00004123"/>
    </source>
</evidence>
<dbReference type="Pfam" id="PF00096">
    <property type="entry name" value="zf-C2H2"/>
    <property type="match status" value="2"/>
</dbReference>
<reference evidence="10 11" key="1">
    <citation type="journal article" date="2016" name="Genome Biol. Evol.">
        <title>Gene Family Evolution Reflects Adaptation to Soil Environmental Stressors in the Genome of the Collembolan Orchesella cincta.</title>
        <authorList>
            <person name="Faddeeva-Vakhrusheva A."/>
            <person name="Derks M.F."/>
            <person name="Anvar S.Y."/>
            <person name="Agamennone V."/>
            <person name="Suring W."/>
            <person name="Smit S."/>
            <person name="van Straalen N.M."/>
            <person name="Roelofs D."/>
        </authorList>
    </citation>
    <scope>NUCLEOTIDE SEQUENCE [LARGE SCALE GENOMIC DNA]</scope>
    <source>
        <tissue evidence="10">Mixed pool</tissue>
    </source>
</reference>
<keyword evidence="3" id="KW-0677">Repeat</keyword>
<name>A0A1D2M2A7_ORCCI</name>
<evidence type="ECO:0000256" key="5">
    <source>
        <dbReference type="ARBA" id="ARBA00022833"/>
    </source>
</evidence>
<evidence type="ECO:0000256" key="8">
    <source>
        <dbReference type="SAM" id="MobiDB-lite"/>
    </source>
</evidence>
<dbReference type="PROSITE" id="PS50157">
    <property type="entry name" value="ZINC_FINGER_C2H2_2"/>
    <property type="match status" value="2"/>
</dbReference>
<evidence type="ECO:0000259" key="9">
    <source>
        <dbReference type="PROSITE" id="PS50157"/>
    </source>
</evidence>
<dbReference type="PROSITE" id="PS00028">
    <property type="entry name" value="ZINC_FINGER_C2H2_1"/>
    <property type="match status" value="3"/>
</dbReference>
<dbReference type="PANTHER" id="PTHR24406">
    <property type="entry name" value="TRANSCRIPTIONAL REPRESSOR CTCFL-RELATED"/>
    <property type="match status" value="1"/>
</dbReference>
<evidence type="ECO:0000313" key="11">
    <source>
        <dbReference type="Proteomes" id="UP000094527"/>
    </source>
</evidence>
<dbReference type="Gene3D" id="3.30.160.60">
    <property type="entry name" value="Classic Zinc Finger"/>
    <property type="match status" value="2"/>
</dbReference>
<evidence type="ECO:0000256" key="6">
    <source>
        <dbReference type="ARBA" id="ARBA00023242"/>
    </source>
</evidence>
<dbReference type="GO" id="GO:0005634">
    <property type="term" value="C:nucleus"/>
    <property type="evidence" value="ECO:0007669"/>
    <property type="project" value="UniProtKB-SubCell"/>
</dbReference>
<dbReference type="SUPFAM" id="SSF57667">
    <property type="entry name" value="beta-beta-alpha zinc fingers"/>
    <property type="match status" value="2"/>
</dbReference>
<dbReference type="EMBL" id="LJIJ01006278">
    <property type="protein sequence ID" value="ODM87051.1"/>
    <property type="molecule type" value="Genomic_DNA"/>
</dbReference>
<dbReference type="InterPro" id="IPR013087">
    <property type="entry name" value="Znf_C2H2_type"/>
</dbReference>
<keyword evidence="5" id="KW-0862">Zinc</keyword>
<dbReference type="SMART" id="SM00355">
    <property type="entry name" value="ZnF_C2H2"/>
    <property type="match status" value="5"/>
</dbReference>
<feature type="domain" description="C2H2-type" evidence="9">
    <location>
        <begin position="171"/>
        <end position="199"/>
    </location>
</feature>
<feature type="domain" description="C2H2-type" evidence="9">
    <location>
        <begin position="16"/>
        <end position="44"/>
    </location>
</feature>
<evidence type="ECO:0000256" key="3">
    <source>
        <dbReference type="ARBA" id="ARBA00022737"/>
    </source>
</evidence>